<dbReference type="Proteomes" id="UP000247569">
    <property type="component" value="Unassembled WGS sequence"/>
</dbReference>
<dbReference type="Pfam" id="PF03852">
    <property type="entry name" value="Vsr"/>
    <property type="match status" value="1"/>
</dbReference>
<evidence type="ECO:0000313" key="8">
    <source>
        <dbReference type="Proteomes" id="UP000247569"/>
    </source>
</evidence>
<evidence type="ECO:0000256" key="1">
    <source>
        <dbReference type="ARBA" id="ARBA00022722"/>
    </source>
</evidence>
<organism evidence="7 8">
    <name type="scientific">Nocardia tenerifensis</name>
    <dbReference type="NCBI Taxonomy" id="228006"/>
    <lineage>
        <taxon>Bacteria</taxon>
        <taxon>Bacillati</taxon>
        <taxon>Actinomycetota</taxon>
        <taxon>Actinomycetes</taxon>
        <taxon>Mycobacteriales</taxon>
        <taxon>Nocardiaceae</taxon>
        <taxon>Nocardia</taxon>
    </lineage>
</organism>
<keyword evidence="3" id="KW-0227">DNA damage</keyword>
<dbReference type="Gene3D" id="3.40.960.10">
    <property type="entry name" value="VSR Endonuclease"/>
    <property type="match status" value="1"/>
</dbReference>
<dbReference type="GO" id="GO:0016787">
    <property type="term" value="F:hydrolase activity"/>
    <property type="evidence" value="ECO:0007669"/>
    <property type="project" value="UniProtKB-KW"/>
</dbReference>
<evidence type="ECO:0000256" key="6">
    <source>
        <dbReference type="ARBA" id="ARBA00029466"/>
    </source>
</evidence>
<sequence length="188" mass="21596">MWLPVRGLVSASILPYCPIRCATDVDVTDSKAAKARELAHERGLYPAPLNEGRSRNMRANRRSETKPEVTLRKALHRMGYRYRKDFRLDVGAIKVRPDIVFTARKVAVFVDGCFWHACPDHGRQPTTNEWYWDPKLRKNVERDHRVNEALHTAGWQVVRLWEHVELATAVAIVVEALDTGSEHMSDAR</sequence>
<dbReference type="InterPro" id="IPR004603">
    <property type="entry name" value="DNA_mismatch_endonuc_vsr"/>
</dbReference>
<evidence type="ECO:0000256" key="2">
    <source>
        <dbReference type="ARBA" id="ARBA00022759"/>
    </source>
</evidence>
<evidence type="ECO:0000256" key="5">
    <source>
        <dbReference type="ARBA" id="ARBA00023204"/>
    </source>
</evidence>
<accession>A0A318K5H3</accession>
<evidence type="ECO:0000256" key="4">
    <source>
        <dbReference type="ARBA" id="ARBA00022801"/>
    </source>
</evidence>
<name>A0A318K5H3_9NOCA</name>
<comment type="similarity">
    <text evidence="6">Belongs to the Vsr family.</text>
</comment>
<dbReference type="NCBIfam" id="TIGR00632">
    <property type="entry name" value="vsr"/>
    <property type="match status" value="1"/>
</dbReference>
<keyword evidence="2 7" id="KW-0255">Endonuclease</keyword>
<keyword evidence="4" id="KW-0378">Hydrolase</keyword>
<evidence type="ECO:0000313" key="7">
    <source>
        <dbReference type="EMBL" id="PXX64174.1"/>
    </source>
</evidence>
<comment type="caution">
    <text evidence="7">The sequence shown here is derived from an EMBL/GenBank/DDBJ whole genome shotgun (WGS) entry which is preliminary data.</text>
</comment>
<reference evidence="7 8" key="1">
    <citation type="submission" date="2018-05" db="EMBL/GenBank/DDBJ databases">
        <title>Genomic Encyclopedia of Type Strains, Phase IV (KMG-IV): sequencing the most valuable type-strain genomes for metagenomic binning, comparative biology and taxonomic classification.</title>
        <authorList>
            <person name="Goeker M."/>
        </authorList>
    </citation>
    <scope>NUCLEOTIDE SEQUENCE [LARGE SCALE GENOMIC DNA]</scope>
    <source>
        <strain evidence="7 8">DSM 44704</strain>
    </source>
</reference>
<keyword evidence="8" id="KW-1185">Reference proteome</keyword>
<dbReference type="GO" id="GO:0006298">
    <property type="term" value="P:mismatch repair"/>
    <property type="evidence" value="ECO:0007669"/>
    <property type="project" value="InterPro"/>
</dbReference>
<protein>
    <submittedName>
        <fullName evidence="7">T/G mismatch-specific endonuclease</fullName>
    </submittedName>
</protein>
<dbReference type="GO" id="GO:0004519">
    <property type="term" value="F:endonuclease activity"/>
    <property type="evidence" value="ECO:0007669"/>
    <property type="project" value="UniProtKB-KW"/>
</dbReference>
<dbReference type="SUPFAM" id="SSF52980">
    <property type="entry name" value="Restriction endonuclease-like"/>
    <property type="match status" value="1"/>
</dbReference>
<dbReference type="InterPro" id="IPR011335">
    <property type="entry name" value="Restrct_endonuc-II-like"/>
</dbReference>
<keyword evidence="5" id="KW-0234">DNA repair</keyword>
<dbReference type="AlphaFoldDB" id="A0A318K5H3"/>
<dbReference type="EMBL" id="QJKF01000005">
    <property type="protein sequence ID" value="PXX64174.1"/>
    <property type="molecule type" value="Genomic_DNA"/>
</dbReference>
<keyword evidence="1" id="KW-0540">Nuclease</keyword>
<proteinExistence type="inferred from homology"/>
<gene>
    <name evidence="7" type="ORF">DFR70_105359</name>
</gene>
<evidence type="ECO:0000256" key="3">
    <source>
        <dbReference type="ARBA" id="ARBA00022763"/>
    </source>
</evidence>
<dbReference type="OrthoDB" id="9801520at2"/>
<dbReference type="CDD" id="cd00221">
    <property type="entry name" value="Vsr"/>
    <property type="match status" value="1"/>
</dbReference>